<keyword evidence="2" id="KW-1185">Reference proteome</keyword>
<dbReference type="EMBL" id="BOMN01000006">
    <property type="protein sequence ID" value="GIE17293.1"/>
    <property type="molecule type" value="Genomic_DNA"/>
</dbReference>
<name>A0ABQ3ZFD8_9ACTN</name>
<accession>A0ABQ3ZFD8</accession>
<evidence type="ECO:0000313" key="1">
    <source>
        <dbReference type="EMBL" id="GIE17293.1"/>
    </source>
</evidence>
<comment type="caution">
    <text evidence="1">The sequence shown here is derived from an EMBL/GenBank/DDBJ whole genome shotgun (WGS) entry which is preliminary data.</text>
</comment>
<evidence type="ECO:0000313" key="2">
    <source>
        <dbReference type="Proteomes" id="UP000603200"/>
    </source>
</evidence>
<sequence>MGEHVADRPARQQGGRAGVELLRGAEQQLGRLIDIGHEDQGIHRHAKTLAPAAAGIRFRGGGGVRTVSADASRTTRGGGGIPCLSVRPLFDPVFFDTKG</sequence>
<protein>
    <submittedName>
        <fullName evidence="1">Uncharacterized protein</fullName>
    </submittedName>
</protein>
<reference evidence="1 2" key="1">
    <citation type="submission" date="2021-01" db="EMBL/GenBank/DDBJ databases">
        <title>Whole genome shotgun sequence of Actinoplanes humidus NBRC 14915.</title>
        <authorList>
            <person name="Komaki H."/>
            <person name="Tamura T."/>
        </authorList>
    </citation>
    <scope>NUCLEOTIDE SEQUENCE [LARGE SCALE GENOMIC DNA]</scope>
    <source>
        <strain evidence="1 2">NBRC 14915</strain>
    </source>
</reference>
<organism evidence="1 2">
    <name type="scientific">Winogradskya humida</name>
    <dbReference type="NCBI Taxonomy" id="113566"/>
    <lineage>
        <taxon>Bacteria</taxon>
        <taxon>Bacillati</taxon>
        <taxon>Actinomycetota</taxon>
        <taxon>Actinomycetes</taxon>
        <taxon>Micromonosporales</taxon>
        <taxon>Micromonosporaceae</taxon>
        <taxon>Winogradskya</taxon>
    </lineage>
</organism>
<proteinExistence type="predicted"/>
<dbReference type="Proteomes" id="UP000603200">
    <property type="component" value="Unassembled WGS sequence"/>
</dbReference>
<gene>
    <name evidence="1" type="ORF">Ahu01nite_003950</name>
</gene>